<evidence type="ECO:0000256" key="8">
    <source>
        <dbReference type="HAMAP-Rule" id="MF_01416"/>
    </source>
</evidence>
<evidence type="ECO:0000313" key="11">
    <source>
        <dbReference type="Proteomes" id="UP000184082"/>
    </source>
</evidence>
<keyword evidence="5 8" id="KW-0472">Membrane</keyword>
<dbReference type="RefSeq" id="WP_072966761.1">
    <property type="nucleotide sequence ID" value="NZ_FRAJ01000009.1"/>
</dbReference>
<accession>A0A1M6PU01</accession>
<dbReference type="Proteomes" id="UP000184082">
    <property type="component" value="Unassembled WGS sequence"/>
</dbReference>
<sequence length="180" mass="20674">MAKLVSKTYSEALFEVALEENKIDLFLEELKFIVDTFKMYPEFYSLFKSPLLKVDEKKKVVSEVFGDKLSQEMNNFLKIILDKKRAYYIEQIKNEYEKMVNEYKGIIKAVAVTAIPLTEEEKNNLEEKLSELTGKSIKLTNEIDKNVIGGVLVKLGDKVIDGTIKGRLEELKENLAQIVV</sequence>
<dbReference type="PANTHER" id="PTHR11910">
    <property type="entry name" value="ATP SYNTHASE DELTA CHAIN"/>
    <property type="match status" value="1"/>
</dbReference>
<dbReference type="Pfam" id="PF00213">
    <property type="entry name" value="OSCP"/>
    <property type="match status" value="1"/>
</dbReference>
<dbReference type="PRINTS" id="PR00125">
    <property type="entry name" value="ATPASEDELTA"/>
</dbReference>
<dbReference type="GO" id="GO:0046933">
    <property type="term" value="F:proton-transporting ATP synthase activity, rotational mechanism"/>
    <property type="evidence" value="ECO:0007669"/>
    <property type="project" value="UniProtKB-UniRule"/>
</dbReference>
<name>A0A1M6PU01_9FIRM</name>
<comment type="similarity">
    <text evidence="8">Belongs to the ATPase delta chain family.</text>
</comment>
<feature type="coiled-coil region" evidence="9">
    <location>
        <begin position="89"/>
        <end position="142"/>
    </location>
</feature>
<evidence type="ECO:0000256" key="7">
    <source>
        <dbReference type="ARBA" id="ARBA00023310"/>
    </source>
</evidence>
<evidence type="ECO:0000313" key="10">
    <source>
        <dbReference type="EMBL" id="SHK11376.1"/>
    </source>
</evidence>
<evidence type="ECO:0000256" key="1">
    <source>
        <dbReference type="ARBA" id="ARBA00004370"/>
    </source>
</evidence>
<dbReference type="EMBL" id="FRAJ01000009">
    <property type="protein sequence ID" value="SHK11376.1"/>
    <property type="molecule type" value="Genomic_DNA"/>
</dbReference>
<keyword evidence="6 8" id="KW-0139">CF(1)</keyword>
<keyword evidence="9" id="KW-0175">Coiled coil</keyword>
<dbReference type="GO" id="GO:0045259">
    <property type="term" value="C:proton-transporting ATP synthase complex"/>
    <property type="evidence" value="ECO:0007669"/>
    <property type="project" value="UniProtKB-KW"/>
</dbReference>
<protein>
    <recommendedName>
        <fullName evidence="8">ATP synthase subunit delta</fullName>
    </recommendedName>
    <alternativeName>
        <fullName evidence="8">ATP synthase F(1) sector subunit delta</fullName>
    </alternativeName>
    <alternativeName>
        <fullName evidence="8">F-type ATPase subunit delta</fullName>
        <shortName evidence="8">F-ATPase subunit delta</shortName>
    </alternativeName>
</protein>
<evidence type="ECO:0000256" key="2">
    <source>
        <dbReference type="ARBA" id="ARBA00022448"/>
    </source>
</evidence>
<dbReference type="SUPFAM" id="SSF47928">
    <property type="entry name" value="N-terminal domain of the delta subunit of the F1F0-ATP synthase"/>
    <property type="match status" value="1"/>
</dbReference>
<dbReference type="InterPro" id="IPR000711">
    <property type="entry name" value="ATPase_OSCP/dsu"/>
</dbReference>
<proteinExistence type="inferred from homology"/>
<keyword evidence="11" id="KW-1185">Reference proteome</keyword>
<dbReference type="HAMAP" id="MF_01416">
    <property type="entry name" value="ATP_synth_delta_bact"/>
    <property type="match status" value="1"/>
</dbReference>
<dbReference type="NCBIfam" id="TIGR01145">
    <property type="entry name" value="ATP_synt_delta"/>
    <property type="match status" value="1"/>
</dbReference>
<reference evidence="10 11" key="1">
    <citation type="submission" date="2016-11" db="EMBL/GenBank/DDBJ databases">
        <authorList>
            <person name="Jaros S."/>
            <person name="Januszkiewicz K."/>
            <person name="Wedrychowicz H."/>
        </authorList>
    </citation>
    <scope>NUCLEOTIDE SEQUENCE [LARGE SCALE GENOMIC DNA]</scope>
    <source>
        <strain evidence="10 11">DSM 14501</strain>
    </source>
</reference>
<evidence type="ECO:0000256" key="4">
    <source>
        <dbReference type="ARBA" id="ARBA00023065"/>
    </source>
</evidence>
<dbReference type="GO" id="GO:0005886">
    <property type="term" value="C:plasma membrane"/>
    <property type="evidence" value="ECO:0007669"/>
    <property type="project" value="UniProtKB-SubCell"/>
</dbReference>
<keyword evidence="2 8" id="KW-0813">Transport</keyword>
<comment type="subcellular location">
    <subcellularLocation>
        <location evidence="8">Cell membrane</location>
        <topology evidence="8">Peripheral membrane protein</topology>
    </subcellularLocation>
    <subcellularLocation>
        <location evidence="1">Membrane</location>
    </subcellularLocation>
</comment>
<dbReference type="NCBIfam" id="NF004402">
    <property type="entry name" value="PRK05758.2-2"/>
    <property type="match status" value="1"/>
</dbReference>
<organism evidence="10 11">
    <name type="scientific">Caminicella sporogenes DSM 14501</name>
    <dbReference type="NCBI Taxonomy" id="1121266"/>
    <lineage>
        <taxon>Bacteria</taxon>
        <taxon>Bacillati</taxon>
        <taxon>Bacillota</taxon>
        <taxon>Clostridia</taxon>
        <taxon>Peptostreptococcales</taxon>
        <taxon>Caminicellaceae</taxon>
        <taxon>Caminicella</taxon>
    </lineage>
</organism>
<keyword evidence="7 8" id="KW-0066">ATP synthesis</keyword>
<keyword evidence="3 8" id="KW-0375">Hydrogen ion transport</keyword>
<evidence type="ECO:0000256" key="3">
    <source>
        <dbReference type="ARBA" id="ARBA00022781"/>
    </source>
</evidence>
<keyword evidence="4 8" id="KW-0406">Ion transport</keyword>
<dbReference type="InterPro" id="IPR026015">
    <property type="entry name" value="ATP_synth_OSCP/delta_N_sf"/>
</dbReference>
<dbReference type="InterPro" id="IPR020781">
    <property type="entry name" value="ATPase_OSCP/d_CS"/>
</dbReference>
<dbReference type="AlphaFoldDB" id="A0A1M6PU01"/>
<evidence type="ECO:0000256" key="5">
    <source>
        <dbReference type="ARBA" id="ARBA00023136"/>
    </source>
</evidence>
<dbReference type="STRING" id="1121266.SAMN02745883_01307"/>
<dbReference type="PROSITE" id="PS00389">
    <property type="entry name" value="ATPASE_DELTA"/>
    <property type="match status" value="1"/>
</dbReference>
<dbReference type="Gene3D" id="1.10.520.20">
    <property type="entry name" value="N-terminal domain of the delta subunit of the F1F0-ATP synthase"/>
    <property type="match status" value="1"/>
</dbReference>
<dbReference type="NCBIfam" id="NF004403">
    <property type="entry name" value="PRK05758.2-4"/>
    <property type="match status" value="1"/>
</dbReference>
<comment type="function">
    <text evidence="8">This protein is part of the stalk that links CF(0) to CF(1). It either transmits conformational changes from CF(0) to CF(1) or is implicated in proton conduction.</text>
</comment>
<keyword evidence="8" id="KW-1003">Cell membrane</keyword>
<comment type="function">
    <text evidence="8">F(1)F(0) ATP synthase produces ATP from ADP in the presence of a proton or sodium gradient. F-type ATPases consist of two structural domains, F(1) containing the extramembraneous catalytic core and F(0) containing the membrane proton channel, linked together by a central stalk and a peripheral stalk. During catalysis, ATP synthesis in the catalytic domain of F(1) is coupled via a rotary mechanism of the central stalk subunits to proton translocation.</text>
</comment>
<evidence type="ECO:0000256" key="6">
    <source>
        <dbReference type="ARBA" id="ARBA00023196"/>
    </source>
</evidence>
<evidence type="ECO:0000256" key="9">
    <source>
        <dbReference type="SAM" id="Coils"/>
    </source>
</evidence>
<gene>
    <name evidence="8" type="primary">atpH</name>
    <name evidence="10" type="ORF">SAMN02745883_01307</name>
</gene>